<keyword evidence="2" id="KW-1185">Reference proteome</keyword>
<dbReference type="InterPro" id="IPR007581">
    <property type="entry name" value="Endonuclease-V"/>
</dbReference>
<accession>A0A4U1IP13</accession>
<dbReference type="Pfam" id="PF04493">
    <property type="entry name" value="Endonuclease_5"/>
    <property type="match status" value="1"/>
</dbReference>
<proteinExistence type="predicted"/>
<dbReference type="OrthoDB" id="2593273at2"/>
<organism evidence="1 2">
    <name type="scientific">Polyangium fumosum</name>
    <dbReference type="NCBI Taxonomy" id="889272"/>
    <lineage>
        <taxon>Bacteria</taxon>
        <taxon>Pseudomonadati</taxon>
        <taxon>Myxococcota</taxon>
        <taxon>Polyangia</taxon>
        <taxon>Polyangiales</taxon>
        <taxon>Polyangiaceae</taxon>
        <taxon>Polyangium</taxon>
    </lineage>
</organism>
<dbReference type="RefSeq" id="WP_136935542.1">
    <property type="nucleotide sequence ID" value="NZ_SSMQ01000091.1"/>
</dbReference>
<sequence>MFACVDVAYAPDDSFAVAAGLLFRRWDDAAAADERTARIDEVAPYEPGAFYRRELPPLLGLLRAIDPLPEVVVVDGYVWLSADGRPGLGARLFEALGGRVVVVGVAKTAFHGDAPSVAVKRGKSEKPLHVTAAGATPDEAAAWIRSMHGPHRLPTLLARVDRLCRDALTR</sequence>
<protein>
    <submittedName>
        <fullName evidence="1">Endonuclease V</fullName>
    </submittedName>
</protein>
<keyword evidence="1" id="KW-0255">Endonuclease</keyword>
<keyword evidence="1" id="KW-0378">Hydrolase</keyword>
<evidence type="ECO:0000313" key="1">
    <source>
        <dbReference type="EMBL" id="TKC95865.1"/>
    </source>
</evidence>
<keyword evidence="1" id="KW-0540">Nuclease</keyword>
<gene>
    <name evidence="1" type="ORF">E8A74_46045</name>
</gene>
<reference evidence="1 2" key="1">
    <citation type="submission" date="2019-04" db="EMBL/GenBank/DDBJ databases">
        <authorList>
            <person name="Li Y."/>
            <person name="Wang J."/>
        </authorList>
    </citation>
    <scope>NUCLEOTIDE SEQUENCE [LARGE SCALE GENOMIC DNA]</scope>
    <source>
        <strain evidence="1 2">DSM 14668</strain>
    </source>
</reference>
<dbReference type="EMBL" id="SSMQ01000091">
    <property type="protein sequence ID" value="TKC95865.1"/>
    <property type="molecule type" value="Genomic_DNA"/>
</dbReference>
<dbReference type="AlphaFoldDB" id="A0A4U1IP13"/>
<comment type="caution">
    <text evidence="1">The sequence shown here is derived from an EMBL/GenBank/DDBJ whole genome shotgun (WGS) entry which is preliminary data.</text>
</comment>
<dbReference type="Gene3D" id="3.30.2170.10">
    <property type="entry name" value="archaeoglobus fulgidus dsm 4304 superfamily"/>
    <property type="match status" value="1"/>
</dbReference>
<dbReference type="Proteomes" id="UP000309215">
    <property type="component" value="Unassembled WGS sequence"/>
</dbReference>
<dbReference type="GO" id="GO:0004519">
    <property type="term" value="F:endonuclease activity"/>
    <property type="evidence" value="ECO:0007669"/>
    <property type="project" value="UniProtKB-KW"/>
</dbReference>
<name>A0A4U1IP13_9BACT</name>
<evidence type="ECO:0000313" key="2">
    <source>
        <dbReference type="Proteomes" id="UP000309215"/>
    </source>
</evidence>
<dbReference type="GO" id="GO:0006281">
    <property type="term" value="P:DNA repair"/>
    <property type="evidence" value="ECO:0007669"/>
    <property type="project" value="InterPro"/>
</dbReference>